<name>A0A843VF66_COLES</name>
<dbReference type="EMBL" id="NMUH01001405">
    <property type="protein sequence ID" value="MQL92044.1"/>
    <property type="molecule type" value="Genomic_DNA"/>
</dbReference>
<proteinExistence type="predicted"/>
<gene>
    <name evidence="1" type="ORF">Taro_024661</name>
</gene>
<dbReference type="AlphaFoldDB" id="A0A843VF66"/>
<comment type="caution">
    <text evidence="1">The sequence shown here is derived from an EMBL/GenBank/DDBJ whole genome shotgun (WGS) entry which is preliminary data.</text>
</comment>
<keyword evidence="2" id="KW-1185">Reference proteome</keyword>
<protein>
    <submittedName>
        <fullName evidence="1">Uncharacterized protein</fullName>
    </submittedName>
</protein>
<evidence type="ECO:0000313" key="2">
    <source>
        <dbReference type="Proteomes" id="UP000652761"/>
    </source>
</evidence>
<organism evidence="1 2">
    <name type="scientific">Colocasia esculenta</name>
    <name type="common">Wild taro</name>
    <name type="synonym">Arum esculentum</name>
    <dbReference type="NCBI Taxonomy" id="4460"/>
    <lineage>
        <taxon>Eukaryota</taxon>
        <taxon>Viridiplantae</taxon>
        <taxon>Streptophyta</taxon>
        <taxon>Embryophyta</taxon>
        <taxon>Tracheophyta</taxon>
        <taxon>Spermatophyta</taxon>
        <taxon>Magnoliopsida</taxon>
        <taxon>Liliopsida</taxon>
        <taxon>Araceae</taxon>
        <taxon>Aroideae</taxon>
        <taxon>Colocasieae</taxon>
        <taxon>Colocasia</taxon>
    </lineage>
</organism>
<evidence type="ECO:0000313" key="1">
    <source>
        <dbReference type="EMBL" id="MQL92044.1"/>
    </source>
</evidence>
<accession>A0A843VF66</accession>
<sequence>MDAKSPELDVVAEVLLPRRVPYGFHGIFLRESELRDQQLSPWPTDKFEVSPVSNPLGQNFLRT</sequence>
<dbReference type="Proteomes" id="UP000652761">
    <property type="component" value="Unassembled WGS sequence"/>
</dbReference>
<dbReference type="OrthoDB" id="1069523at2759"/>
<reference evidence="1" key="1">
    <citation type="submission" date="2017-07" db="EMBL/GenBank/DDBJ databases">
        <title>Taro Niue Genome Assembly and Annotation.</title>
        <authorList>
            <person name="Atibalentja N."/>
            <person name="Keating K."/>
            <person name="Fields C.J."/>
        </authorList>
    </citation>
    <scope>NUCLEOTIDE SEQUENCE</scope>
    <source>
        <strain evidence="1">Niue_2</strain>
        <tissue evidence="1">Leaf</tissue>
    </source>
</reference>